<gene>
    <name evidence="2" type="ORF">HMPREF0724_11808</name>
</gene>
<evidence type="ECO:0000313" key="2">
    <source>
        <dbReference type="EMBL" id="EGD24690.1"/>
    </source>
</evidence>
<protein>
    <submittedName>
        <fullName evidence="2">Uncharacterized protein</fullName>
    </submittedName>
</protein>
<evidence type="ECO:0000313" key="3">
    <source>
        <dbReference type="Proteomes" id="UP000004245"/>
    </source>
</evidence>
<keyword evidence="1" id="KW-0472">Membrane</keyword>
<keyword evidence="3" id="KW-1185">Reference proteome</keyword>
<dbReference type="EMBL" id="ADNW02000008">
    <property type="protein sequence ID" value="EGD24690.1"/>
    <property type="molecule type" value="Genomic_DNA"/>
</dbReference>
<keyword evidence="1" id="KW-1133">Transmembrane helix</keyword>
<proteinExistence type="predicted"/>
<dbReference type="Proteomes" id="UP000004245">
    <property type="component" value="Unassembled WGS sequence"/>
</dbReference>
<dbReference type="HOGENOM" id="CLU_2424918_0_0_11"/>
<organism evidence="2 3">
    <name type="scientific">Prescottella equi ATCC 33707</name>
    <dbReference type="NCBI Taxonomy" id="525370"/>
    <lineage>
        <taxon>Bacteria</taxon>
        <taxon>Bacillati</taxon>
        <taxon>Actinomycetota</taxon>
        <taxon>Actinomycetes</taxon>
        <taxon>Mycobacteriales</taxon>
        <taxon>Nocardiaceae</taxon>
        <taxon>Prescottella</taxon>
    </lineage>
</organism>
<name>E9T0A7_RHOHA</name>
<sequence>MFGFTHRTPATPADAIDTTNAWPDEIAGEFAADRDGAILATAEAGRAGIDRAQRHRREAWLAVIVLGIALGGIAWAGATAAISSPLAGLTA</sequence>
<keyword evidence="1" id="KW-0812">Transmembrane</keyword>
<dbReference type="RefSeq" id="WP_005513062.1">
    <property type="nucleotide sequence ID" value="NZ_CM001149.1"/>
</dbReference>
<feature type="transmembrane region" description="Helical" evidence="1">
    <location>
        <begin position="59"/>
        <end position="82"/>
    </location>
</feature>
<dbReference type="AlphaFoldDB" id="E9T0A7"/>
<comment type="caution">
    <text evidence="2">The sequence shown here is derived from an EMBL/GenBank/DDBJ whole genome shotgun (WGS) entry which is preliminary data.</text>
</comment>
<accession>E9T0A7</accession>
<reference evidence="2" key="1">
    <citation type="submission" date="2011-01" db="EMBL/GenBank/DDBJ databases">
        <authorList>
            <person name="Muzny D."/>
            <person name="Qin X."/>
            <person name="Buhay C."/>
            <person name="Dugan-Rocha S."/>
            <person name="Ding Y."/>
            <person name="Chen G."/>
            <person name="Hawes A."/>
            <person name="Holder M."/>
            <person name="Jhangiani S."/>
            <person name="Johnson A."/>
            <person name="Khan Z."/>
            <person name="Li Z."/>
            <person name="Liu W."/>
            <person name="Liu X."/>
            <person name="Perez L."/>
            <person name="Shen H."/>
            <person name="Wang Q."/>
            <person name="Watt J."/>
            <person name="Xi L."/>
            <person name="Xin Y."/>
            <person name="Zhou J."/>
            <person name="Deng J."/>
            <person name="Jiang H."/>
            <person name="Liu Y."/>
            <person name="Qu J."/>
            <person name="Song X.-Z."/>
            <person name="Zhang L."/>
            <person name="Villasana D."/>
            <person name="Johnson A."/>
            <person name="Liu J."/>
            <person name="Liyanage D."/>
            <person name="Lorensuhewa L."/>
            <person name="Robinson T."/>
            <person name="Song A."/>
            <person name="Song B.-B."/>
            <person name="Dinh H."/>
            <person name="Thornton R."/>
            <person name="Coyle M."/>
            <person name="Francisco L."/>
            <person name="Jackson L."/>
            <person name="Javaid M."/>
            <person name="Korchina V."/>
            <person name="Kovar C."/>
            <person name="Mata R."/>
            <person name="Mathew T."/>
            <person name="Ngo R."/>
            <person name="Nguyen L."/>
            <person name="Nguyen N."/>
            <person name="Okwuonu G."/>
            <person name="Ongeri F."/>
            <person name="Pham C."/>
            <person name="Simmons D."/>
            <person name="Wilczek-Boney K."/>
            <person name="Hale W."/>
            <person name="Jakkamsetti A."/>
            <person name="Pham P."/>
            <person name="Ruth R."/>
            <person name="San Lucas F."/>
            <person name="Warren J."/>
            <person name="Zhang J."/>
            <person name="Zhao Z."/>
            <person name="Zhou C."/>
            <person name="Zhu D."/>
            <person name="Lee S."/>
            <person name="Bess C."/>
            <person name="Blankenburg K."/>
            <person name="Forbes L."/>
            <person name="Fu Q."/>
            <person name="Gubbala S."/>
            <person name="Hirani K."/>
            <person name="Jayaseelan J.C."/>
            <person name="Lara F."/>
            <person name="Munidasa M."/>
            <person name="Palculict T."/>
            <person name="Patil S."/>
            <person name="Pu L.-L."/>
            <person name="Saada N."/>
            <person name="Tang L."/>
            <person name="Weissenberger G."/>
            <person name="Zhu Y."/>
            <person name="Hemphill L."/>
            <person name="Shang Y."/>
            <person name="Youmans B."/>
            <person name="Ayvaz T."/>
            <person name="Ross M."/>
            <person name="Santibanez J."/>
            <person name="Aqrawi P."/>
            <person name="Gross S."/>
            <person name="Joshi V."/>
            <person name="Fowler G."/>
            <person name="Nazareth L."/>
            <person name="Reid J."/>
            <person name="Worley K."/>
            <person name="Petrosino J."/>
            <person name="Highlander S."/>
            <person name="Gibbs R."/>
        </authorList>
    </citation>
    <scope>NUCLEOTIDE SEQUENCE [LARGE SCALE GENOMIC DNA]</scope>
    <source>
        <strain evidence="2">ATCC 33707</strain>
    </source>
</reference>
<evidence type="ECO:0000256" key="1">
    <source>
        <dbReference type="SAM" id="Phobius"/>
    </source>
</evidence>